<evidence type="ECO:0000313" key="2">
    <source>
        <dbReference type="EMBL" id="CAL1395985.1"/>
    </source>
</evidence>
<dbReference type="SUPFAM" id="SSF56672">
    <property type="entry name" value="DNA/RNA polymerases"/>
    <property type="match status" value="1"/>
</dbReference>
<dbReference type="PANTHER" id="PTHR46890:SF48">
    <property type="entry name" value="RNA-DIRECTED DNA POLYMERASE"/>
    <property type="match status" value="1"/>
</dbReference>
<gene>
    <name evidence="2" type="ORF">LTRI10_LOCUS36379</name>
</gene>
<proteinExistence type="predicted"/>
<dbReference type="Pfam" id="PF00078">
    <property type="entry name" value="RVT_1"/>
    <property type="match status" value="1"/>
</dbReference>
<dbReference type="EMBL" id="OZ034819">
    <property type="protein sequence ID" value="CAL1395985.1"/>
    <property type="molecule type" value="Genomic_DNA"/>
</dbReference>
<dbReference type="InterPro" id="IPR052343">
    <property type="entry name" value="Retrotransposon-Effector_Assoc"/>
</dbReference>
<dbReference type="Proteomes" id="UP001497516">
    <property type="component" value="Chromosome 6"/>
</dbReference>
<feature type="domain" description="Reverse transcriptase" evidence="1">
    <location>
        <begin position="53"/>
        <end position="168"/>
    </location>
</feature>
<name>A0AAV2FCJ3_9ROSI</name>
<accession>A0AAV2FCJ3</accession>
<reference evidence="2 3" key="1">
    <citation type="submission" date="2024-04" db="EMBL/GenBank/DDBJ databases">
        <authorList>
            <person name="Fracassetti M."/>
        </authorList>
    </citation>
    <scope>NUCLEOTIDE SEQUENCE [LARGE SCALE GENOMIC DNA]</scope>
</reference>
<organism evidence="2 3">
    <name type="scientific">Linum trigynum</name>
    <dbReference type="NCBI Taxonomy" id="586398"/>
    <lineage>
        <taxon>Eukaryota</taxon>
        <taxon>Viridiplantae</taxon>
        <taxon>Streptophyta</taxon>
        <taxon>Embryophyta</taxon>
        <taxon>Tracheophyta</taxon>
        <taxon>Spermatophyta</taxon>
        <taxon>Magnoliopsida</taxon>
        <taxon>eudicotyledons</taxon>
        <taxon>Gunneridae</taxon>
        <taxon>Pentapetalae</taxon>
        <taxon>rosids</taxon>
        <taxon>fabids</taxon>
        <taxon>Malpighiales</taxon>
        <taxon>Linaceae</taxon>
        <taxon>Linum</taxon>
    </lineage>
</organism>
<sequence>MGKRKAPEADGLSVLFYWQHWDIIGEEVTHKVIFFLNGGAFPTSLNHTLIALIPKVKSLITPKDYRPISLCNVLYKLASKVLANKLKTVVDEVISPNESAFVLGRFITDNVMAAFECFHAMKTKEKGQWGVFAAKIDMAKAYDKVEWSFLEGVMRKMGFQSWWVELIMQCVSTVTY</sequence>
<dbReference type="AlphaFoldDB" id="A0AAV2FCJ3"/>
<dbReference type="CDD" id="cd01650">
    <property type="entry name" value="RT_nLTR_like"/>
    <property type="match status" value="1"/>
</dbReference>
<dbReference type="InterPro" id="IPR000477">
    <property type="entry name" value="RT_dom"/>
</dbReference>
<protein>
    <recommendedName>
        <fullName evidence="1">Reverse transcriptase domain-containing protein</fullName>
    </recommendedName>
</protein>
<evidence type="ECO:0000259" key="1">
    <source>
        <dbReference type="Pfam" id="PF00078"/>
    </source>
</evidence>
<dbReference type="PANTHER" id="PTHR46890">
    <property type="entry name" value="NON-LTR RETROLELEMENT REVERSE TRANSCRIPTASE-LIKE PROTEIN-RELATED"/>
    <property type="match status" value="1"/>
</dbReference>
<dbReference type="InterPro" id="IPR043502">
    <property type="entry name" value="DNA/RNA_pol_sf"/>
</dbReference>
<evidence type="ECO:0000313" key="3">
    <source>
        <dbReference type="Proteomes" id="UP001497516"/>
    </source>
</evidence>
<keyword evidence="3" id="KW-1185">Reference proteome</keyword>